<dbReference type="GO" id="GO:0004604">
    <property type="term" value="F:phosphoadenylyl-sulfate reductase (thioredoxin) activity"/>
    <property type="evidence" value="ECO:0007669"/>
    <property type="project" value="TreeGrafter"/>
</dbReference>
<dbReference type="AlphaFoldDB" id="A0A848EM72"/>
<keyword evidence="5" id="KW-1185">Reference proteome</keyword>
<comment type="similarity">
    <text evidence="1">Belongs to the PAPS reductase family. CysH subfamily.</text>
</comment>
<evidence type="ECO:0000259" key="3">
    <source>
        <dbReference type="Pfam" id="PF01507"/>
    </source>
</evidence>
<evidence type="ECO:0000256" key="2">
    <source>
        <dbReference type="ARBA" id="ARBA00024327"/>
    </source>
</evidence>
<gene>
    <name evidence="4" type="ORF">GWK16_24765</name>
</gene>
<dbReference type="SUPFAM" id="SSF51395">
    <property type="entry name" value="FMN-linked oxidoreductases"/>
    <property type="match status" value="1"/>
</dbReference>
<dbReference type="Pfam" id="PF01507">
    <property type="entry name" value="PAPS_reduct"/>
    <property type="match status" value="1"/>
</dbReference>
<comment type="caution">
    <text evidence="4">The sequence shown here is derived from an EMBL/GenBank/DDBJ whole genome shotgun (WGS) entry which is preliminary data.</text>
</comment>
<feature type="domain" description="Phosphoadenosine phosphosulphate reductase" evidence="3">
    <location>
        <begin position="89"/>
        <end position="160"/>
    </location>
</feature>
<dbReference type="InterPro" id="IPR002500">
    <property type="entry name" value="PAPS_reduct_dom"/>
</dbReference>
<evidence type="ECO:0000313" key="4">
    <source>
        <dbReference type="EMBL" id="NMJ44480.1"/>
    </source>
</evidence>
<dbReference type="GO" id="GO:0005737">
    <property type="term" value="C:cytoplasm"/>
    <property type="evidence" value="ECO:0007669"/>
    <property type="project" value="TreeGrafter"/>
</dbReference>
<dbReference type="Gene3D" id="3.40.50.620">
    <property type="entry name" value="HUPs"/>
    <property type="match status" value="1"/>
</dbReference>
<proteinExistence type="inferred from homology"/>
<dbReference type="PANTHER" id="PTHR46509:SF1">
    <property type="entry name" value="PHOSPHOADENOSINE PHOSPHOSULFATE REDUCTASE"/>
    <property type="match status" value="1"/>
</dbReference>
<evidence type="ECO:0000256" key="1">
    <source>
        <dbReference type="ARBA" id="ARBA00009732"/>
    </source>
</evidence>
<dbReference type="EMBL" id="JABBKX010000018">
    <property type="protein sequence ID" value="NMJ44480.1"/>
    <property type="molecule type" value="Genomic_DNA"/>
</dbReference>
<protein>
    <submittedName>
        <fullName evidence="4">Phosphoadenosine phosphosulfate reductase family protein</fullName>
    </submittedName>
</protein>
<comment type="pathway">
    <text evidence="2">Sulfur metabolism; hydrogen sulfide biosynthesis; sulfite from sulfate.</text>
</comment>
<reference evidence="4 5" key="1">
    <citation type="submission" date="2020-03" db="EMBL/GenBank/DDBJ databases">
        <authorList>
            <person name="Sun Q."/>
        </authorList>
    </citation>
    <scope>NUCLEOTIDE SEQUENCE [LARGE SCALE GENOMIC DNA]</scope>
    <source>
        <strain evidence="4 5">JC162</strain>
    </source>
</reference>
<sequence>MPETIILPGGKQRILALAGQGSADDSGTLQPRVLPDYARAACRDLVLAEPAWISPQGTGALRAPGIARESHIAAWSAVADAVHAAGGRIALVITGRKRYQTAERRRLPLLEATEDGRFRLNPLAAWTAGMIEAYRTIHGLPAHPMAAQGYPSVGCRHCTDRVAPGEDARAGRWRGRGKAECGMHPRAAGPAE</sequence>
<dbReference type="GO" id="GO:0019379">
    <property type="term" value="P:sulfate assimilation, phosphoadenylyl sulfate reduction by phosphoadenylyl-sulfate reductase (thioredoxin)"/>
    <property type="evidence" value="ECO:0007669"/>
    <property type="project" value="TreeGrafter"/>
</dbReference>
<evidence type="ECO:0000313" key="5">
    <source>
        <dbReference type="Proteomes" id="UP000548582"/>
    </source>
</evidence>
<name>A0A848EM72_9PROT</name>
<accession>A0A848EM72</accession>
<dbReference type="InterPro" id="IPR014729">
    <property type="entry name" value="Rossmann-like_a/b/a_fold"/>
</dbReference>
<dbReference type="Proteomes" id="UP000548582">
    <property type="component" value="Unassembled WGS sequence"/>
</dbReference>
<organism evidence="4 5">
    <name type="scientific">Neoroseomonas marina</name>
    <dbReference type="NCBI Taxonomy" id="1232220"/>
    <lineage>
        <taxon>Bacteria</taxon>
        <taxon>Pseudomonadati</taxon>
        <taxon>Pseudomonadota</taxon>
        <taxon>Alphaproteobacteria</taxon>
        <taxon>Acetobacterales</taxon>
        <taxon>Acetobacteraceae</taxon>
        <taxon>Neoroseomonas</taxon>
    </lineage>
</organism>
<dbReference type="RefSeq" id="WP_170056648.1">
    <property type="nucleotide sequence ID" value="NZ_JABBKX010000018.1"/>
</dbReference>
<dbReference type="SUPFAM" id="SSF52402">
    <property type="entry name" value="Adenine nucleotide alpha hydrolases-like"/>
    <property type="match status" value="1"/>
</dbReference>
<dbReference type="PANTHER" id="PTHR46509">
    <property type="entry name" value="PHOSPHOADENOSINE PHOSPHOSULFATE REDUCTASE"/>
    <property type="match status" value="1"/>
</dbReference>